<dbReference type="EMBL" id="BAAALD010000011">
    <property type="protein sequence ID" value="GAA1076607.1"/>
    <property type="molecule type" value="Genomic_DNA"/>
</dbReference>
<protein>
    <submittedName>
        <fullName evidence="2">(Fe-S)-binding protein</fullName>
    </submittedName>
</protein>
<accession>A0ABP4DX55</accession>
<gene>
    <name evidence="2" type="ORF">GCM10009663_17750</name>
</gene>
<proteinExistence type="predicted"/>
<dbReference type="PANTHER" id="PTHR30296:SF0">
    <property type="entry name" value="LACTATE UTILIZATION PROTEIN A"/>
    <property type="match status" value="1"/>
</dbReference>
<sequence length="285" mass="29765">MRVALFATCVNDAVRPRTARAVVELLERLGVTVDFPAAQTCCGQPQYNTGYRREAEPLVRRTAAAFAGYDHVVTPSGSCAAMVREAYPRIGARAQAEGRGTELADAAASLAPRMLELTEFLVDVLGVVDVGAYFPHTVTYHPSCHGLRMLGLGDRPRRLLAAVKGLELHELPGAEECCGFGGTFAVKNPDVSAAMGADKVRNALGTGADVLCGVDNSCLLHLDGTLRRRGAPMQAVHLAEILAATEAAPYRPPAPRRAHTVPTAVASSAVASATAATAGAGGHTE</sequence>
<reference evidence="3" key="1">
    <citation type="journal article" date="2019" name="Int. J. Syst. Evol. Microbiol.">
        <title>The Global Catalogue of Microorganisms (GCM) 10K type strain sequencing project: providing services to taxonomists for standard genome sequencing and annotation.</title>
        <authorList>
            <consortium name="The Broad Institute Genomics Platform"/>
            <consortium name="The Broad Institute Genome Sequencing Center for Infectious Disease"/>
            <person name="Wu L."/>
            <person name="Ma J."/>
        </authorList>
    </citation>
    <scope>NUCLEOTIDE SEQUENCE [LARGE SCALE GENOMIC DNA]</scope>
    <source>
        <strain evidence="3">JCM 13002</strain>
    </source>
</reference>
<feature type="domain" description="Cysteine-rich" evidence="1">
    <location>
        <begin position="3"/>
        <end position="83"/>
    </location>
</feature>
<dbReference type="InterPro" id="IPR004017">
    <property type="entry name" value="Cys_rich_dom"/>
</dbReference>
<dbReference type="RefSeq" id="WP_344622947.1">
    <property type="nucleotide sequence ID" value="NZ_BAAALD010000011.1"/>
</dbReference>
<evidence type="ECO:0000313" key="3">
    <source>
        <dbReference type="Proteomes" id="UP001499987"/>
    </source>
</evidence>
<comment type="caution">
    <text evidence="2">The sequence shown here is derived from an EMBL/GenBank/DDBJ whole genome shotgun (WGS) entry which is preliminary data.</text>
</comment>
<name>A0ABP4DX55_9ACTN</name>
<evidence type="ECO:0000313" key="2">
    <source>
        <dbReference type="EMBL" id="GAA1076607.1"/>
    </source>
</evidence>
<dbReference type="Pfam" id="PF02754">
    <property type="entry name" value="CCG"/>
    <property type="match status" value="2"/>
</dbReference>
<keyword evidence="3" id="KW-1185">Reference proteome</keyword>
<evidence type="ECO:0000259" key="1">
    <source>
        <dbReference type="Pfam" id="PF02754"/>
    </source>
</evidence>
<dbReference type="Proteomes" id="UP001499987">
    <property type="component" value="Unassembled WGS sequence"/>
</dbReference>
<feature type="domain" description="Cysteine-rich" evidence="1">
    <location>
        <begin position="138"/>
        <end position="223"/>
    </location>
</feature>
<dbReference type="PANTHER" id="PTHR30296">
    <property type="entry name" value="UNCHARACTERIZED PROTEIN YKGE"/>
    <property type="match status" value="1"/>
</dbReference>
<organism evidence="2 3">
    <name type="scientific">Kitasatospora arboriphila</name>
    <dbReference type="NCBI Taxonomy" id="258052"/>
    <lineage>
        <taxon>Bacteria</taxon>
        <taxon>Bacillati</taxon>
        <taxon>Actinomycetota</taxon>
        <taxon>Actinomycetes</taxon>
        <taxon>Kitasatosporales</taxon>
        <taxon>Streptomycetaceae</taxon>
        <taxon>Kitasatospora</taxon>
    </lineage>
</organism>